<keyword evidence="3" id="KW-0408">Iron</keyword>
<evidence type="ECO:0000256" key="4">
    <source>
        <dbReference type="ARBA" id="ARBA00023014"/>
    </source>
</evidence>
<dbReference type="PANTHER" id="PTHR11228">
    <property type="entry name" value="RADICAL SAM DOMAIN PROTEIN"/>
    <property type="match status" value="1"/>
</dbReference>
<evidence type="ECO:0000259" key="6">
    <source>
        <dbReference type="PROSITE" id="PS51918"/>
    </source>
</evidence>
<feature type="compositionally biased region" description="Low complexity" evidence="5">
    <location>
        <begin position="281"/>
        <end position="294"/>
    </location>
</feature>
<protein>
    <recommendedName>
        <fullName evidence="6">Radical SAM core domain-containing protein</fullName>
    </recommendedName>
</protein>
<keyword evidence="2" id="KW-0479">Metal-binding</keyword>
<dbReference type="SFLD" id="SFLDF00365">
    <property type="entry name" value="thuricin_CD_(TrnCD-like)"/>
    <property type="match status" value="1"/>
</dbReference>
<dbReference type="PROSITE" id="PS51918">
    <property type="entry name" value="RADICAL_SAM"/>
    <property type="match status" value="1"/>
</dbReference>
<dbReference type="RefSeq" id="WP_211123832.1">
    <property type="nucleotide sequence ID" value="NZ_BAAALR010000078.1"/>
</dbReference>
<feature type="compositionally biased region" description="Acidic residues" evidence="5">
    <location>
        <begin position="267"/>
        <end position="277"/>
    </location>
</feature>
<proteinExistence type="predicted"/>
<dbReference type="SUPFAM" id="SSF102114">
    <property type="entry name" value="Radical SAM enzymes"/>
    <property type="match status" value="1"/>
</dbReference>
<dbReference type="InterPro" id="IPR050377">
    <property type="entry name" value="Radical_SAM_PqqE_MftC-like"/>
</dbReference>
<gene>
    <name evidence="7" type="ORF">GCM10009680_67220</name>
</gene>
<dbReference type="InterPro" id="IPR023885">
    <property type="entry name" value="4Fe4S-binding_SPASM_dom"/>
</dbReference>
<name>A0ABP4V4R3_9ACTN</name>
<dbReference type="Gene3D" id="3.20.20.70">
    <property type="entry name" value="Aldolase class I"/>
    <property type="match status" value="1"/>
</dbReference>
<feature type="region of interest" description="Disordered" evidence="5">
    <location>
        <begin position="264"/>
        <end position="294"/>
    </location>
</feature>
<dbReference type="SFLD" id="SFLDG01216">
    <property type="entry name" value="thioether_bond_formation_requi"/>
    <property type="match status" value="1"/>
</dbReference>
<organism evidence="7 8">
    <name type="scientific">Streptomyces yatensis</name>
    <dbReference type="NCBI Taxonomy" id="155177"/>
    <lineage>
        <taxon>Bacteria</taxon>
        <taxon>Bacillati</taxon>
        <taxon>Actinomycetota</taxon>
        <taxon>Actinomycetes</taxon>
        <taxon>Kitasatosporales</taxon>
        <taxon>Streptomycetaceae</taxon>
        <taxon>Streptomyces</taxon>
        <taxon>Streptomyces violaceusniger group</taxon>
    </lineage>
</organism>
<dbReference type="PANTHER" id="PTHR11228:SF7">
    <property type="entry name" value="PQQA PEPTIDE CYCLASE"/>
    <property type="match status" value="1"/>
</dbReference>
<evidence type="ECO:0000256" key="1">
    <source>
        <dbReference type="ARBA" id="ARBA00022691"/>
    </source>
</evidence>
<evidence type="ECO:0000256" key="2">
    <source>
        <dbReference type="ARBA" id="ARBA00022723"/>
    </source>
</evidence>
<dbReference type="EMBL" id="BAAALR010000078">
    <property type="protein sequence ID" value="GAA1716447.1"/>
    <property type="molecule type" value="Genomic_DNA"/>
</dbReference>
<sequence>MATAINATIAKKSTTQFLWLDLTRKCQLACGHCFNSSGPDGTHGTMTREDWFAVLDQGAGYGVRRVQLIGGEPTMHPDGPAIVERALSLGLGVEVYSNLVHVSEKWWELLGREGVSVATSYYSDRAVEHNAMTGRPSHTRTLTNIKKALRLGITLRVGIVAASEVQRVEAARRELEALGVKRIGLDHVRPFGRGGHGQAPEPSGLCGRCGIGKASVDPDGNVSPCVFSADTMGVGNVRRSPLAAILSGPVMAEACASIRGAVAKGGDEDDEECDPVGDGECSPGYPSSSCSPRN</sequence>
<dbReference type="Pfam" id="PF04055">
    <property type="entry name" value="Radical_SAM"/>
    <property type="match status" value="1"/>
</dbReference>
<keyword evidence="1" id="KW-0949">S-adenosyl-L-methionine</keyword>
<dbReference type="SFLD" id="SFLDG01386">
    <property type="entry name" value="main_SPASM_domain-containing"/>
    <property type="match status" value="1"/>
</dbReference>
<dbReference type="SFLD" id="SFLDS00029">
    <property type="entry name" value="Radical_SAM"/>
    <property type="match status" value="1"/>
</dbReference>
<evidence type="ECO:0000256" key="5">
    <source>
        <dbReference type="SAM" id="MobiDB-lite"/>
    </source>
</evidence>
<keyword evidence="4" id="KW-0411">Iron-sulfur</keyword>
<accession>A0ABP4V4R3</accession>
<comment type="caution">
    <text evidence="7">The sequence shown here is derived from an EMBL/GenBank/DDBJ whole genome shotgun (WGS) entry which is preliminary data.</text>
</comment>
<dbReference type="Proteomes" id="UP001499947">
    <property type="component" value="Unassembled WGS sequence"/>
</dbReference>
<feature type="domain" description="Radical SAM core" evidence="6">
    <location>
        <begin position="10"/>
        <end position="221"/>
    </location>
</feature>
<dbReference type="SFLD" id="SFLDG01067">
    <property type="entry name" value="SPASM/twitch_domain_containing"/>
    <property type="match status" value="1"/>
</dbReference>
<keyword evidence="8" id="KW-1185">Reference proteome</keyword>
<evidence type="ECO:0000313" key="8">
    <source>
        <dbReference type="Proteomes" id="UP001499947"/>
    </source>
</evidence>
<dbReference type="InterPro" id="IPR058240">
    <property type="entry name" value="rSAM_sf"/>
</dbReference>
<reference evidence="8" key="1">
    <citation type="journal article" date="2019" name="Int. J. Syst. Evol. Microbiol.">
        <title>The Global Catalogue of Microorganisms (GCM) 10K type strain sequencing project: providing services to taxonomists for standard genome sequencing and annotation.</title>
        <authorList>
            <consortium name="The Broad Institute Genomics Platform"/>
            <consortium name="The Broad Institute Genome Sequencing Center for Infectious Disease"/>
            <person name="Wu L."/>
            <person name="Ma J."/>
        </authorList>
    </citation>
    <scope>NUCLEOTIDE SEQUENCE [LARGE SCALE GENOMIC DNA]</scope>
    <source>
        <strain evidence="8">JCM 13244</strain>
    </source>
</reference>
<dbReference type="CDD" id="cd01335">
    <property type="entry name" value="Radical_SAM"/>
    <property type="match status" value="1"/>
</dbReference>
<evidence type="ECO:0000256" key="3">
    <source>
        <dbReference type="ARBA" id="ARBA00023004"/>
    </source>
</evidence>
<dbReference type="Pfam" id="PF13186">
    <property type="entry name" value="SPASM"/>
    <property type="match status" value="1"/>
</dbReference>
<evidence type="ECO:0000313" key="7">
    <source>
        <dbReference type="EMBL" id="GAA1716447.1"/>
    </source>
</evidence>
<dbReference type="InterPro" id="IPR007197">
    <property type="entry name" value="rSAM"/>
</dbReference>
<dbReference type="InterPro" id="IPR013785">
    <property type="entry name" value="Aldolase_TIM"/>
</dbReference>